<comment type="subcellular location">
    <subcellularLocation>
        <location evidence="10">Cell membrane</location>
        <topology evidence="10">Single-pass membrane protein</topology>
    </subcellularLocation>
    <subcellularLocation>
        <location evidence="1">Membrane</location>
        <topology evidence="1">Single-pass membrane protein</topology>
    </subcellularLocation>
</comment>
<dbReference type="EMBL" id="BSOG01000001">
    <property type="protein sequence ID" value="GLR11877.1"/>
    <property type="molecule type" value="Genomic_DNA"/>
</dbReference>
<accession>A0ABQ5YE60</accession>
<dbReference type="Pfam" id="PF02416">
    <property type="entry name" value="TatA_B_E"/>
    <property type="match status" value="1"/>
</dbReference>
<comment type="function">
    <text evidence="10">Part of the twin-arginine translocation (Tat) system that transports large folded proteins containing a characteristic twin-arginine motif in their signal peptide across membranes. Together with TatC, TatB is part of a receptor directly interacting with Tat signal peptides. TatB may form an oligomeric binding site that transiently accommodates folded Tat precursor proteins before their translocation.</text>
</comment>
<feature type="region of interest" description="Disordered" evidence="11">
    <location>
        <begin position="97"/>
        <end position="158"/>
    </location>
</feature>
<evidence type="ECO:0000256" key="8">
    <source>
        <dbReference type="ARBA" id="ARBA00023010"/>
    </source>
</evidence>
<name>A0ABQ5YE60_9NEIS</name>
<dbReference type="Proteomes" id="UP001156706">
    <property type="component" value="Unassembled WGS sequence"/>
</dbReference>
<evidence type="ECO:0000256" key="1">
    <source>
        <dbReference type="ARBA" id="ARBA00004167"/>
    </source>
</evidence>
<dbReference type="HAMAP" id="MF_00237">
    <property type="entry name" value="TatB"/>
    <property type="match status" value="1"/>
</dbReference>
<evidence type="ECO:0000256" key="7">
    <source>
        <dbReference type="ARBA" id="ARBA00022989"/>
    </source>
</evidence>
<evidence type="ECO:0000256" key="2">
    <source>
        <dbReference type="ARBA" id="ARBA00022448"/>
    </source>
</evidence>
<dbReference type="PANTHER" id="PTHR33162:SF1">
    <property type="entry name" value="SEC-INDEPENDENT PROTEIN TRANSLOCASE PROTEIN TATA, CHLOROPLASTIC"/>
    <property type="match status" value="1"/>
</dbReference>
<keyword evidence="8 10" id="KW-0811">Translocation</keyword>
<dbReference type="NCBIfam" id="TIGR01410">
    <property type="entry name" value="tatB"/>
    <property type="match status" value="1"/>
</dbReference>
<evidence type="ECO:0000256" key="10">
    <source>
        <dbReference type="HAMAP-Rule" id="MF_00237"/>
    </source>
</evidence>
<dbReference type="Gene3D" id="1.20.5.3310">
    <property type="match status" value="1"/>
</dbReference>
<evidence type="ECO:0000313" key="12">
    <source>
        <dbReference type="EMBL" id="GLR11877.1"/>
    </source>
</evidence>
<dbReference type="PRINTS" id="PR01506">
    <property type="entry name" value="TATBPROTEIN"/>
</dbReference>
<evidence type="ECO:0000256" key="4">
    <source>
        <dbReference type="ARBA" id="ARBA00022519"/>
    </source>
</evidence>
<keyword evidence="2 10" id="KW-0813">Transport</keyword>
<reference evidence="13" key="1">
    <citation type="journal article" date="2019" name="Int. J. Syst. Evol. Microbiol.">
        <title>The Global Catalogue of Microorganisms (GCM) 10K type strain sequencing project: providing services to taxonomists for standard genome sequencing and annotation.</title>
        <authorList>
            <consortium name="The Broad Institute Genomics Platform"/>
            <consortium name="The Broad Institute Genome Sequencing Center for Infectious Disease"/>
            <person name="Wu L."/>
            <person name="Ma J."/>
        </authorList>
    </citation>
    <scope>NUCLEOTIDE SEQUENCE [LARGE SCALE GENOMIC DNA]</scope>
    <source>
        <strain evidence="13">NBRC 110044</strain>
    </source>
</reference>
<evidence type="ECO:0000313" key="13">
    <source>
        <dbReference type="Proteomes" id="UP001156706"/>
    </source>
</evidence>
<comment type="similarity">
    <text evidence="10">Belongs to the TatB family.</text>
</comment>
<keyword evidence="4" id="KW-0997">Cell inner membrane</keyword>
<protein>
    <recommendedName>
        <fullName evidence="10">Sec-independent protein translocase protein TatB</fullName>
    </recommendedName>
</protein>
<keyword evidence="7 10" id="KW-1133">Transmembrane helix</keyword>
<evidence type="ECO:0000256" key="6">
    <source>
        <dbReference type="ARBA" id="ARBA00022927"/>
    </source>
</evidence>
<evidence type="ECO:0000256" key="3">
    <source>
        <dbReference type="ARBA" id="ARBA00022475"/>
    </source>
</evidence>
<gene>
    <name evidence="10 12" type="primary">tatB</name>
    <name evidence="12" type="ORF">GCM10007907_06670</name>
</gene>
<evidence type="ECO:0000256" key="5">
    <source>
        <dbReference type="ARBA" id="ARBA00022692"/>
    </source>
</evidence>
<sequence length="158" mass="16876">MFDISFGELLVVGVVALVVIGPERLPKVARTLGSMVGRLQRYVAGVKADIQREIDLDSLRQMEAEMNEAGRTMHQQLNGELKEVNQDLQGVLGEARDATADPLGHSAADQAALAAGTPEAPQFDLFAPPTTTTPPLEIAPISPLPEPAAQSSAVRDRR</sequence>
<feature type="compositionally biased region" description="Polar residues" evidence="11">
    <location>
        <begin position="149"/>
        <end position="158"/>
    </location>
</feature>
<comment type="subunit">
    <text evidence="10">The Tat system comprises two distinct complexes: a TatABC complex, containing multiple copies of TatA, TatB and TatC subunits, and a separate TatA complex, containing only TatA subunits. Substrates initially bind to the TatABC complex, which probably triggers association of the separate TatA complex to form the active translocon.</text>
</comment>
<dbReference type="InterPro" id="IPR003369">
    <property type="entry name" value="TatA/B/E"/>
</dbReference>
<evidence type="ECO:0000256" key="9">
    <source>
        <dbReference type="ARBA" id="ARBA00023136"/>
    </source>
</evidence>
<keyword evidence="13" id="KW-1185">Reference proteome</keyword>
<dbReference type="InterPro" id="IPR018448">
    <property type="entry name" value="TatB"/>
</dbReference>
<dbReference type="PANTHER" id="PTHR33162">
    <property type="entry name" value="SEC-INDEPENDENT PROTEIN TRANSLOCASE PROTEIN TATA, CHLOROPLASTIC"/>
    <property type="match status" value="1"/>
</dbReference>
<organism evidence="12 13">
    <name type="scientific">Chitinimonas prasina</name>
    <dbReference type="NCBI Taxonomy" id="1434937"/>
    <lineage>
        <taxon>Bacteria</taxon>
        <taxon>Pseudomonadati</taxon>
        <taxon>Pseudomonadota</taxon>
        <taxon>Betaproteobacteria</taxon>
        <taxon>Neisseriales</taxon>
        <taxon>Chitinibacteraceae</taxon>
        <taxon>Chitinimonas</taxon>
    </lineage>
</organism>
<dbReference type="RefSeq" id="WP_284195019.1">
    <property type="nucleotide sequence ID" value="NZ_BSOG01000001.1"/>
</dbReference>
<proteinExistence type="inferred from homology"/>
<keyword evidence="5 10" id="KW-0812">Transmembrane</keyword>
<keyword evidence="9 10" id="KW-0472">Membrane</keyword>
<keyword evidence="3 10" id="KW-1003">Cell membrane</keyword>
<keyword evidence="6 10" id="KW-0653">Protein transport</keyword>
<evidence type="ECO:0000256" key="11">
    <source>
        <dbReference type="SAM" id="MobiDB-lite"/>
    </source>
</evidence>
<comment type="caution">
    <text evidence="12">The sequence shown here is derived from an EMBL/GenBank/DDBJ whole genome shotgun (WGS) entry which is preliminary data.</text>
</comment>